<accession>A0A7R9I651</accession>
<dbReference type="GO" id="GO:0005634">
    <property type="term" value="C:nucleus"/>
    <property type="evidence" value="ECO:0007669"/>
    <property type="project" value="TreeGrafter"/>
</dbReference>
<evidence type="ECO:0000256" key="3">
    <source>
        <dbReference type="ARBA" id="ARBA00022694"/>
    </source>
</evidence>
<feature type="domain" description="tRNA pseudouridylate synthase B C-terminal" evidence="6">
    <location>
        <begin position="185"/>
        <end position="223"/>
    </location>
</feature>
<protein>
    <recommendedName>
        <fullName evidence="2">tRNA pseudouridine(55) synthase</fullName>
        <ecNumber evidence="2">5.4.99.25</ecNumber>
    </recommendedName>
</protein>
<evidence type="ECO:0000259" key="6">
    <source>
        <dbReference type="Pfam" id="PF16198"/>
    </source>
</evidence>
<proteinExistence type="inferred from homology"/>
<dbReference type="InterPro" id="IPR002501">
    <property type="entry name" value="PsdUridine_synth_N"/>
</dbReference>
<evidence type="ECO:0000256" key="4">
    <source>
        <dbReference type="ARBA" id="ARBA00023235"/>
    </source>
</evidence>
<comment type="similarity">
    <text evidence="1">Belongs to the pseudouridine synthase TruB family.</text>
</comment>
<evidence type="ECO:0000259" key="5">
    <source>
        <dbReference type="Pfam" id="PF01509"/>
    </source>
</evidence>
<dbReference type="GO" id="GO:0006400">
    <property type="term" value="P:tRNA modification"/>
    <property type="evidence" value="ECO:0007669"/>
    <property type="project" value="TreeGrafter"/>
</dbReference>
<dbReference type="InterPro" id="IPR032819">
    <property type="entry name" value="TruB_C"/>
</dbReference>
<dbReference type="GO" id="GO:1990481">
    <property type="term" value="P:mRNA pseudouridine synthesis"/>
    <property type="evidence" value="ECO:0007669"/>
    <property type="project" value="TreeGrafter"/>
</dbReference>
<gene>
    <name evidence="7" type="ORF">TBIB3V08_LOCUS9310</name>
</gene>
<evidence type="ECO:0000256" key="1">
    <source>
        <dbReference type="ARBA" id="ARBA00008999"/>
    </source>
</evidence>
<feature type="domain" description="Pseudouridine synthase II N-terminal" evidence="5">
    <location>
        <begin position="52"/>
        <end position="184"/>
    </location>
</feature>
<dbReference type="GO" id="GO:0003723">
    <property type="term" value="F:RNA binding"/>
    <property type="evidence" value="ECO:0007669"/>
    <property type="project" value="InterPro"/>
</dbReference>
<dbReference type="GO" id="GO:0160148">
    <property type="term" value="F:tRNA pseudouridine(55) synthase activity"/>
    <property type="evidence" value="ECO:0007669"/>
    <property type="project" value="UniProtKB-EC"/>
</dbReference>
<keyword evidence="4" id="KW-0413">Isomerase</keyword>
<name>A0A7R9I651_9NEOP</name>
<reference evidence="7" key="1">
    <citation type="submission" date="2020-11" db="EMBL/GenBank/DDBJ databases">
        <authorList>
            <person name="Tran Van P."/>
        </authorList>
    </citation>
    <scope>NUCLEOTIDE SEQUENCE</scope>
</reference>
<dbReference type="InterPro" id="IPR020103">
    <property type="entry name" value="PsdUridine_synth_cat_dom_sf"/>
</dbReference>
<dbReference type="EC" id="5.4.99.25" evidence="2"/>
<evidence type="ECO:0000256" key="2">
    <source>
        <dbReference type="ARBA" id="ARBA00012787"/>
    </source>
</evidence>
<dbReference type="Gene3D" id="3.30.2350.10">
    <property type="entry name" value="Pseudouridine synthase"/>
    <property type="match status" value="1"/>
</dbReference>
<dbReference type="AlphaFoldDB" id="A0A7R9I651"/>
<dbReference type="PANTHER" id="PTHR13767">
    <property type="entry name" value="TRNA-PSEUDOURIDINE SYNTHASE"/>
    <property type="match status" value="1"/>
</dbReference>
<dbReference type="Pfam" id="PF16198">
    <property type="entry name" value="TruB_C_2"/>
    <property type="match status" value="1"/>
</dbReference>
<dbReference type="Pfam" id="PF01509">
    <property type="entry name" value="TruB_N"/>
    <property type="match status" value="1"/>
</dbReference>
<dbReference type="SUPFAM" id="SSF55120">
    <property type="entry name" value="Pseudouridine synthase"/>
    <property type="match status" value="1"/>
</dbReference>
<evidence type="ECO:0000313" key="7">
    <source>
        <dbReference type="EMBL" id="CAD7446992.1"/>
    </source>
</evidence>
<dbReference type="PANTHER" id="PTHR13767:SF2">
    <property type="entry name" value="PSEUDOURIDYLATE SYNTHASE TRUB1"/>
    <property type="match status" value="1"/>
</dbReference>
<keyword evidence="3" id="KW-0819">tRNA processing</keyword>
<dbReference type="InterPro" id="IPR014780">
    <property type="entry name" value="tRNA_psdUridine_synth_TruB"/>
</dbReference>
<dbReference type="EMBL" id="OD568458">
    <property type="protein sequence ID" value="CAD7446992.1"/>
    <property type="molecule type" value="Genomic_DNA"/>
</dbReference>
<sequence length="258" mass="29221">MPQIEGFAKKLLSKGIFAVNKEKLWTSVEVLEKLKEILIKVIRGLVHCESNTLDHAATEAGVCWGCKVLPKLLSGDKKYFVRGRFGTATDTYNEAGTMTKEATFDHITEEMVTATLKTFVGHLLQTPPKYSALKRDGIRLADLTRQGADIIVRPRYVDCYSISCLQFSPPDFSLEVSCGGGYYIRSLVHDLGERLGSCAHVTQLHRLQHGPFTESEMLEKEDWTAPCILDAIDRARNKHRHLFKKPQRTLNKETWVER</sequence>
<organism evidence="7">
    <name type="scientific">Timema bartmani</name>
    <dbReference type="NCBI Taxonomy" id="61472"/>
    <lineage>
        <taxon>Eukaryota</taxon>
        <taxon>Metazoa</taxon>
        <taxon>Ecdysozoa</taxon>
        <taxon>Arthropoda</taxon>
        <taxon>Hexapoda</taxon>
        <taxon>Insecta</taxon>
        <taxon>Pterygota</taxon>
        <taxon>Neoptera</taxon>
        <taxon>Polyneoptera</taxon>
        <taxon>Phasmatodea</taxon>
        <taxon>Timematodea</taxon>
        <taxon>Timematoidea</taxon>
        <taxon>Timematidae</taxon>
        <taxon>Timema</taxon>
    </lineage>
</organism>